<dbReference type="STRING" id="1798325.A2834_01385"/>
<reference evidence="2 3" key="1">
    <citation type="journal article" date="2016" name="Nat. Commun.">
        <title>Thousands of microbial genomes shed light on interconnected biogeochemical processes in an aquifer system.</title>
        <authorList>
            <person name="Anantharaman K."/>
            <person name="Brown C.T."/>
            <person name="Hug L.A."/>
            <person name="Sharon I."/>
            <person name="Castelle C.J."/>
            <person name="Probst A.J."/>
            <person name="Thomas B.C."/>
            <person name="Singh A."/>
            <person name="Wilkins M.J."/>
            <person name="Karaoz U."/>
            <person name="Brodie E.L."/>
            <person name="Williams K.H."/>
            <person name="Hubbard S.S."/>
            <person name="Banfield J.F."/>
        </authorList>
    </citation>
    <scope>NUCLEOTIDE SEQUENCE [LARGE SCALE GENOMIC DNA]</scope>
</reference>
<comment type="caution">
    <text evidence="2">The sequence shown here is derived from an EMBL/GenBank/DDBJ whole genome shotgun (WGS) entry which is preliminary data.</text>
</comment>
<protein>
    <recommendedName>
        <fullName evidence="4">PD-(D/E)XK endonuclease-like domain-containing protein</fullName>
    </recommendedName>
</protein>
<keyword evidence="1" id="KW-0472">Membrane</keyword>
<evidence type="ECO:0000313" key="2">
    <source>
        <dbReference type="EMBL" id="OGF63481.1"/>
    </source>
</evidence>
<dbReference type="Proteomes" id="UP000179251">
    <property type="component" value="Unassembled WGS sequence"/>
</dbReference>
<feature type="transmembrane region" description="Helical" evidence="1">
    <location>
        <begin position="12"/>
        <end position="29"/>
    </location>
</feature>
<dbReference type="EMBL" id="MFHD01000002">
    <property type="protein sequence ID" value="OGF63481.1"/>
    <property type="molecule type" value="Genomic_DNA"/>
</dbReference>
<keyword evidence="1" id="KW-0812">Transmembrane</keyword>
<proteinExistence type="predicted"/>
<evidence type="ECO:0000256" key="1">
    <source>
        <dbReference type="SAM" id="Phobius"/>
    </source>
</evidence>
<evidence type="ECO:0008006" key="4">
    <source>
        <dbReference type="Google" id="ProtNLM"/>
    </source>
</evidence>
<name>A0A1F5VKK5_9BACT</name>
<gene>
    <name evidence="2" type="ORF">A2834_01385</name>
</gene>
<dbReference type="Gene3D" id="3.90.320.10">
    <property type="match status" value="1"/>
</dbReference>
<dbReference type="InterPro" id="IPR011604">
    <property type="entry name" value="PDDEXK-like_dom_sf"/>
</dbReference>
<sequence length="293" mass="33323">MKKRFLSGSSGPLFSFIMISYTNLIMAWFKDAEHFKSVCGYEINGGWYPRVTQILSIKAKPALEFFLKEVGSYAAADEIKTKSAEEGTLVHETIQKLAVGEEIAIPKEVQPAAAAFVEFQKKNQIFFHPEYVESRIWSNLHRYAGTVDALATIGGKFGVLDIKTSTGFYPEYNLQTAAYVLALQELDLKRALKLPGEIATRWILRVDQQRQCLRCGASLREKGGRNKVRQAKSGNGTEHCGSSHEDHYWGPVEGIVEMRESPYYFKDIKAFLAAKTLWEWENDYWLKQVGYLR</sequence>
<keyword evidence="1" id="KW-1133">Transmembrane helix</keyword>
<dbReference type="AlphaFoldDB" id="A0A1F5VKK5"/>
<organism evidence="2 3">
    <name type="scientific">Candidatus Giovannonibacteria bacterium RIFCSPHIGHO2_01_FULL_45_23</name>
    <dbReference type="NCBI Taxonomy" id="1798325"/>
    <lineage>
        <taxon>Bacteria</taxon>
        <taxon>Candidatus Giovannoniibacteriota</taxon>
    </lineage>
</organism>
<evidence type="ECO:0000313" key="3">
    <source>
        <dbReference type="Proteomes" id="UP000179251"/>
    </source>
</evidence>
<accession>A0A1F5VKK5</accession>